<reference evidence="4" key="1">
    <citation type="journal article" date="2019" name="Sci. Rep.">
        <title>Draft genome of Tanacetum cinerariifolium, the natural source of mosquito coil.</title>
        <authorList>
            <person name="Yamashiro T."/>
            <person name="Shiraishi A."/>
            <person name="Satake H."/>
            <person name="Nakayama K."/>
        </authorList>
    </citation>
    <scope>NUCLEOTIDE SEQUENCE</scope>
</reference>
<organism evidence="4">
    <name type="scientific">Tanacetum cinerariifolium</name>
    <name type="common">Dalmatian daisy</name>
    <name type="synonym">Chrysanthemum cinerariifolium</name>
    <dbReference type="NCBI Taxonomy" id="118510"/>
    <lineage>
        <taxon>Eukaryota</taxon>
        <taxon>Viridiplantae</taxon>
        <taxon>Streptophyta</taxon>
        <taxon>Embryophyta</taxon>
        <taxon>Tracheophyta</taxon>
        <taxon>Spermatophyta</taxon>
        <taxon>Magnoliopsida</taxon>
        <taxon>eudicotyledons</taxon>
        <taxon>Gunneridae</taxon>
        <taxon>Pentapetalae</taxon>
        <taxon>asterids</taxon>
        <taxon>campanulids</taxon>
        <taxon>Asterales</taxon>
        <taxon>Asteraceae</taxon>
        <taxon>Asteroideae</taxon>
        <taxon>Anthemideae</taxon>
        <taxon>Anthemidinae</taxon>
        <taxon>Tanacetum</taxon>
    </lineage>
</organism>
<evidence type="ECO:0000259" key="3">
    <source>
        <dbReference type="PROSITE" id="PS50102"/>
    </source>
</evidence>
<dbReference type="CDD" id="cd00590">
    <property type="entry name" value="RRM_SF"/>
    <property type="match status" value="1"/>
</dbReference>
<dbReference type="AlphaFoldDB" id="A0A699GPK0"/>
<sequence>MYSQAPSHDQVKNNDDEYDEWYLRNNEDEDDDYETKSNRKTAHPIPEKVNHQNHEEDGEWTKVERKHKGNRKVIYSTGRKDSFPRYGGRVKVLDFDKVMKEKAFSFFFTNFLDSWDSEALWKMFSRYGSVVDVYIAFKRTKKGTRFGFVRFINIGDPVSFERKLKTILIGDIPLVINIAKFFKSESVGFSKADFPAMKTSDNPKSRPTRHFDMMSFKAAVTGPKASPQVSRVKVSIVEDGYARSKLECCWTGKAKNIQDIALKSMKENSCWMSQWFTDVKPWEDIGELHGRLTWLVIEGLHVFGRNLDAIKRIASRFGKLLEVGRLNIDSNVLNPVKALILTYNMKDIGQSIDVVLNNRAYPVRLFEDVSFNSKFLRGINGNWHEKSLDLSSFEEEIVGPFMEMQDGEDYHTGVHGGDDLCHSVFGNDGGIIEKSSSFHSPRDCHMVLNNVVNEEGIHDSVDDGMVDYVGPQEKENMDFVRPTPFDSTSGPALFVNSMPVGTNIIPDLNDPLS</sequence>
<comment type="caution">
    <text evidence="4">The sequence shown here is derived from an EMBL/GenBank/DDBJ whole genome shotgun (WGS) entry which is preliminary data.</text>
</comment>
<dbReference type="Gene3D" id="3.30.70.330">
    <property type="match status" value="1"/>
</dbReference>
<evidence type="ECO:0000313" key="4">
    <source>
        <dbReference type="EMBL" id="GEU29995.1"/>
    </source>
</evidence>
<dbReference type="InterPro" id="IPR012677">
    <property type="entry name" value="Nucleotide-bd_a/b_plait_sf"/>
</dbReference>
<feature type="compositionally biased region" description="Basic and acidic residues" evidence="2">
    <location>
        <begin position="9"/>
        <end position="26"/>
    </location>
</feature>
<dbReference type="GO" id="GO:0003723">
    <property type="term" value="F:RNA binding"/>
    <property type="evidence" value="ECO:0007669"/>
    <property type="project" value="UniProtKB-UniRule"/>
</dbReference>
<dbReference type="SMART" id="SM00360">
    <property type="entry name" value="RRM"/>
    <property type="match status" value="1"/>
</dbReference>
<name>A0A699GPK0_TANCI</name>
<dbReference type="PROSITE" id="PS50102">
    <property type="entry name" value="RRM"/>
    <property type="match status" value="1"/>
</dbReference>
<feature type="compositionally biased region" description="Basic and acidic residues" evidence="2">
    <location>
        <begin position="45"/>
        <end position="61"/>
    </location>
</feature>
<evidence type="ECO:0000256" key="1">
    <source>
        <dbReference type="PROSITE-ProRule" id="PRU00176"/>
    </source>
</evidence>
<feature type="region of interest" description="Disordered" evidence="2">
    <location>
        <begin position="1"/>
        <end position="61"/>
    </location>
</feature>
<keyword evidence="1" id="KW-0694">RNA-binding</keyword>
<feature type="domain" description="RRM" evidence="3">
    <location>
        <begin position="104"/>
        <end position="181"/>
    </location>
</feature>
<dbReference type="SUPFAM" id="SSF54928">
    <property type="entry name" value="RNA-binding domain, RBD"/>
    <property type="match status" value="1"/>
</dbReference>
<dbReference type="InterPro" id="IPR000504">
    <property type="entry name" value="RRM_dom"/>
</dbReference>
<gene>
    <name evidence="4" type="ORF">Tci_001973</name>
</gene>
<protein>
    <submittedName>
        <fullName evidence="4">Nucleotide-binding alpha-beta plait domain-containing protein</fullName>
    </submittedName>
</protein>
<dbReference type="Pfam" id="PF00076">
    <property type="entry name" value="RRM_1"/>
    <property type="match status" value="1"/>
</dbReference>
<evidence type="ECO:0000256" key="2">
    <source>
        <dbReference type="SAM" id="MobiDB-lite"/>
    </source>
</evidence>
<accession>A0A699GPK0</accession>
<proteinExistence type="predicted"/>
<dbReference type="InterPro" id="IPR035979">
    <property type="entry name" value="RBD_domain_sf"/>
</dbReference>
<dbReference type="EMBL" id="BKCJ010000118">
    <property type="protein sequence ID" value="GEU29995.1"/>
    <property type="molecule type" value="Genomic_DNA"/>
</dbReference>